<dbReference type="AlphaFoldDB" id="A0AAE0EWL0"/>
<accession>A0AAE0EWL0</accession>
<feature type="region of interest" description="Disordered" evidence="1">
    <location>
        <begin position="13"/>
        <end position="109"/>
    </location>
</feature>
<evidence type="ECO:0000313" key="2">
    <source>
        <dbReference type="EMBL" id="KAK3242889.1"/>
    </source>
</evidence>
<proteinExistence type="predicted"/>
<feature type="compositionally biased region" description="Polar residues" evidence="1">
    <location>
        <begin position="38"/>
        <end position="59"/>
    </location>
</feature>
<protein>
    <submittedName>
        <fullName evidence="2">Uncharacterized protein</fullName>
    </submittedName>
</protein>
<keyword evidence="3" id="KW-1185">Reference proteome</keyword>
<comment type="caution">
    <text evidence="2">The sequence shown here is derived from an EMBL/GenBank/DDBJ whole genome shotgun (WGS) entry which is preliminary data.</text>
</comment>
<dbReference type="EMBL" id="LGRX02033108">
    <property type="protein sequence ID" value="KAK3242889.1"/>
    <property type="molecule type" value="Genomic_DNA"/>
</dbReference>
<evidence type="ECO:0000256" key="1">
    <source>
        <dbReference type="SAM" id="MobiDB-lite"/>
    </source>
</evidence>
<sequence length="109" mass="11219">MVISAGVFYLVSGYKDPEPPAQSKQPSMANDQRAPVQSAWSGDQPTTSDVEKGASSTPLTKGHGHGAVHPADPKSLAVFPETPPSEAAAGSPDLVQTEGSPITPSRARV</sequence>
<name>A0AAE0EWL0_9CHLO</name>
<evidence type="ECO:0000313" key="3">
    <source>
        <dbReference type="Proteomes" id="UP001190700"/>
    </source>
</evidence>
<reference evidence="2 3" key="1">
    <citation type="journal article" date="2015" name="Genome Biol. Evol.">
        <title>Comparative Genomics of a Bacterivorous Green Alga Reveals Evolutionary Causalities and Consequences of Phago-Mixotrophic Mode of Nutrition.</title>
        <authorList>
            <person name="Burns J.A."/>
            <person name="Paasch A."/>
            <person name="Narechania A."/>
            <person name="Kim E."/>
        </authorList>
    </citation>
    <scope>NUCLEOTIDE SEQUENCE [LARGE SCALE GENOMIC DNA]</scope>
    <source>
        <strain evidence="2 3">PLY_AMNH</strain>
    </source>
</reference>
<dbReference type="Proteomes" id="UP001190700">
    <property type="component" value="Unassembled WGS sequence"/>
</dbReference>
<gene>
    <name evidence="2" type="ORF">CYMTET_47442</name>
</gene>
<organism evidence="2 3">
    <name type="scientific">Cymbomonas tetramitiformis</name>
    <dbReference type="NCBI Taxonomy" id="36881"/>
    <lineage>
        <taxon>Eukaryota</taxon>
        <taxon>Viridiplantae</taxon>
        <taxon>Chlorophyta</taxon>
        <taxon>Pyramimonadophyceae</taxon>
        <taxon>Pyramimonadales</taxon>
        <taxon>Pyramimonadaceae</taxon>
        <taxon>Cymbomonas</taxon>
    </lineage>
</organism>